<protein>
    <recommendedName>
        <fullName evidence="5">MYND-type domain-containing protein</fullName>
    </recommendedName>
</protein>
<evidence type="ECO:0000256" key="1">
    <source>
        <dbReference type="ARBA" id="ARBA00022723"/>
    </source>
</evidence>
<dbReference type="AlphaFoldDB" id="A0A4Y7SE00"/>
<gene>
    <name evidence="6" type="ORF">FA13DRAFT_343073</name>
</gene>
<dbReference type="Gene3D" id="6.10.140.2220">
    <property type="match status" value="1"/>
</dbReference>
<dbReference type="GO" id="GO:0008270">
    <property type="term" value="F:zinc ion binding"/>
    <property type="evidence" value="ECO:0007669"/>
    <property type="project" value="UniProtKB-KW"/>
</dbReference>
<dbReference type="PROSITE" id="PS50865">
    <property type="entry name" value="ZF_MYND_2"/>
    <property type="match status" value="1"/>
</dbReference>
<dbReference type="SUPFAM" id="SSF144232">
    <property type="entry name" value="HIT/MYND zinc finger-like"/>
    <property type="match status" value="1"/>
</dbReference>
<evidence type="ECO:0000313" key="6">
    <source>
        <dbReference type="EMBL" id="TEB19650.1"/>
    </source>
</evidence>
<evidence type="ECO:0000313" key="7">
    <source>
        <dbReference type="Proteomes" id="UP000298030"/>
    </source>
</evidence>
<dbReference type="OrthoDB" id="3070231at2759"/>
<sequence>MESLRTCGGCHSVFYCSRECQTQDWVDLHSRECGVAAMIYHSKSPCLTLGYPIDAQAEANLPTTYMIQRPRDGGISESDAGSIRLP</sequence>
<evidence type="ECO:0000259" key="5">
    <source>
        <dbReference type="PROSITE" id="PS50865"/>
    </source>
</evidence>
<dbReference type="InterPro" id="IPR002893">
    <property type="entry name" value="Znf_MYND"/>
</dbReference>
<evidence type="ECO:0000256" key="2">
    <source>
        <dbReference type="ARBA" id="ARBA00022771"/>
    </source>
</evidence>
<keyword evidence="1" id="KW-0479">Metal-binding</keyword>
<evidence type="ECO:0000256" key="4">
    <source>
        <dbReference type="PROSITE-ProRule" id="PRU00134"/>
    </source>
</evidence>
<organism evidence="6 7">
    <name type="scientific">Coprinellus micaceus</name>
    <name type="common">Glistening ink-cap mushroom</name>
    <name type="synonym">Coprinus micaceus</name>
    <dbReference type="NCBI Taxonomy" id="71717"/>
    <lineage>
        <taxon>Eukaryota</taxon>
        <taxon>Fungi</taxon>
        <taxon>Dikarya</taxon>
        <taxon>Basidiomycota</taxon>
        <taxon>Agaricomycotina</taxon>
        <taxon>Agaricomycetes</taxon>
        <taxon>Agaricomycetidae</taxon>
        <taxon>Agaricales</taxon>
        <taxon>Agaricineae</taxon>
        <taxon>Psathyrellaceae</taxon>
        <taxon>Coprinellus</taxon>
    </lineage>
</organism>
<proteinExistence type="predicted"/>
<comment type="caution">
    <text evidence="6">The sequence shown here is derived from an EMBL/GenBank/DDBJ whole genome shotgun (WGS) entry which is preliminary data.</text>
</comment>
<keyword evidence="3" id="KW-0862">Zinc</keyword>
<dbReference type="EMBL" id="QPFP01000181">
    <property type="protein sequence ID" value="TEB19650.1"/>
    <property type="molecule type" value="Genomic_DNA"/>
</dbReference>
<keyword evidence="7" id="KW-1185">Reference proteome</keyword>
<dbReference type="Pfam" id="PF01753">
    <property type="entry name" value="zf-MYND"/>
    <property type="match status" value="1"/>
</dbReference>
<feature type="domain" description="MYND-type" evidence="5">
    <location>
        <begin position="1"/>
        <end position="33"/>
    </location>
</feature>
<reference evidence="6 7" key="1">
    <citation type="journal article" date="2019" name="Nat. Ecol. Evol.">
        <title>Megaphylogeny resolves global patterns of mushroom evolution.</title>
        <authorList>
            <person name="Varga T."/>
            <person name="Krizsan K."/>
            <person name="Foldi C."/>
            <person name="Dima B."/>
            <person name="Sanchez-Garcia M."/>
            <person name="Sanchez-Ramirez S."/>
            <person name="Szollosi G.J."/>
            <person name="Szarkandi J.G."/>
            <person name="Papp V."/>
            <person name="Albert L."/>
            <person name="Andreopoulos W."/>
            <person name="Angelini C."/>
            <person name="Antonin V."/>
            <person name="Barry K.W."/>
            <person name="Bougher N.L."/>
            <person name="Buchanan P."/>
            <person name="Buyck B."/>
            <person name="Bense V."/>
            <person name="Catcheside P."/>
            <person name="Chovatia M."/>
            <person name="Cooper J."/>
            <person name="Damon W."/>
            <person name="Desjardin D."/>
            <person name="Finy P."/>
            <person name="Geml J."/>
            <person name="Haridas S."/>
            <person name="Hughes K."/>
            <person name="Justo A."/>
            <person name="Karasinski D."/>
            <person name="Kautmanova I."/>
            <person name="Kiss B."/>
            <person name="Kocsube S."/>
            <person name="Kotiranta H."/>
            <person name="LaButti K.M."/>
            <person name="Lechner B.E."/>
            <person name="Liimatainen K."/>
            <person name="Lipzen A."/>
            <person name="Lukacs Z."/>
            <person name="Mihaltcheva S."/>
            <person name="Morgado L.N."/>
            <person name="Niskanen T."/>
            <person name="Noordeloos M.E."/>
            <person name="Ohm R.A."/>
            <person name="Ortiz-Santana B."/>
            <person name="Ovrebo C."/>
            <person name="Racz N."/>
            <person name="Riley R."/>
            <person name="Savchenko A."/>
            <person name="Shiryaev A."/>
            <person name="Soop K."/>
            <person name="Spirin V."/>
            <person name="Szebenyi C."/>
            <person name="Tomsovsky M."/>
            <person name="Tulloss R.E."/>
            <person name="Uehling J."/>
            <person name="Grigoriev I.V."/>
            <person name="Vagvolgyi C."/>
            <person name="Papp T."/>
            <person name="Martin F.M."/>
            <person name="Miettinen O."/>
            <person name="Hibbett D.S."/>
            <person name="Nagy L.G."/>
        </authorList>
    </citation>
    <scope>NUCLEOTIDE SEQUENCE [LARGE SCALE GENOMIC DNA]</scope>
    <source>
        <strain evidence="6 7">FP101781</strain>
    </source>
</reference>
<keyword evidence="2 4" id="KW-0863">Zinc-finger</keyword>
<dbReference type="Proteomes" id="UP000298030">
    <property type="component" value="Unassembled WGS sequence"/>
</dbReference>
<name>A0A4Y7SE00_COPMI</name>
<accession>A0A4Y7SE00</accession>
<evidence type="ECO:0000256" key="3">
    <source>
        <dbReference type="ARBA" id="ARBA00022833"/>
    </source>
</evidence>